<evidence type="ECO:0000256" key="2">
    <source>
        <dbReference type="ARBA" id="ARBA00022670"/>
    </source>
</evidence>
<dbReference type="SUPFAM" id="SSF49562">
    <property type="entry name" value="C2 domain (Calcium/lipid-binding domain, CaLB)"/>
    <property type="match status" value="1"/>
</dbReference>
<organism evidence="8 9">
    <name type="scientific">Nesidiocoris tenuis</name>
    <dbReference type="NCBI Taxonomy" id="355587"/>
    <lineage>
        <taxon>Eukaryota</taxon>
        <taxon>Metazoa</taxon>
        <taxon>Ecdysozoa</taxon>
        <taxon>Arthropoda</taxon>
        <taxon>Hexapoda</taxon>
        <taxon>Insecta</taxon>
        <taxon>Pterygota</taxon>
        <taxon>Neoptera</taxon>
        <taxon>Paraneoptera</taxon>
        <taxon>Hemiptera</taxon>
        <taxon>Heteroptera</taxon>
        <taxon>Panheteroptera</taxon>
        <taxon>Cimicomorpha</taxon>
        <taxon>Miridae</taxon>
        <taxon>Dicyphina</taxon>
        <taxon>Nesidiocoris</taxon>
    </lineage>
</organism>
<evidence type="ECO:0000259" key="6">
    <source>
        <dbReference type="PROSITE" id="PS50004"/>
    </source>
</evidence>
<sequence length="477" mass="54864">MKRKRIGTMVANYNDLTFRSSCAKMCRKWFMFQVPANGSERTELGLMRGHSYHMTDIKKVYLGETTLRSLFNGREKACMLRFRDSRDEEKKIPNSPDSALSEGNPFAYSTDVLTRLRSRNSDWQQIKDSERQRIGLNFRDPREFWMPIEDVVHEFNDVTICRLVTENLFISTGKRWRGTSLTGKWIEGPRDSSMDRSGGGDPSVESFLRNPQYLFHVDSDEEIIFQLLQFTEDGPKSPSTGVYLLMSFHIIKIEENRETRLHKLWDHTPIVVTEDHKRSRELMYRGTLAKGRYILVPTLYRTGDIASFLVRALSKTTNINLKELKTDVPKGIMNPCMCFMPDIQWATVLILESAELNHSSQTWMSSKIDPFCVITCEGKTVKTEVARDETHPEWNLSFIFYRKKPDRPILLKILNKNALMPNELIGECQLPAPITHGPTPLDASLTRKTKIADENSDQITAGTVHLTILTEDNLMAV</sequence>
<dbReference type="SUPFAM" id="SSF54001">
    <property type="entry name" value="Cysteine proteinases"/>
    <property type="match status" value="1"/>
</dbReference>
<feature type="domain" description="Calpain catalytic" evidence="7">
    <location>
        <begin position="40"/>
        <end position="164"/>
    </location>
</feature>
<protein>
    <submittedName>
        <fullName evidence="8">Calpain_III</fullName>
    </submittedName>
</protein>
<name>A0ABN7A979_9HEMI</name>
<dbReference type="PRINTS" id="PR00704">
    <property type="entry name" value="CALPAIN"/>
</dbReference>
<dbReference type="InterPro" id="IPR036213">
    <property type="entry name" value="Calpain_III_sf"/>
</dbReference>
<proteinExistence type="inferred from homology"/>
<evidence type="ECO:0000256" key="4">
    <source>
        <dbReference type="ARBA" id="ARBA00022807"/>
    </source>
</evidence>
<gene>
    <name evidence="8" type="ORF">NTJ_01675</name>
</gene>
<evidence type="ECO:0000313" key="9">
    <source>
        <dbReference type="Proteomes" id="UP001307889"/>
    </source>
</evidence>
<dbReference type="Pfam" id="PF00648">
    <property type="entry name" value="Peptidase_C2"/>
    <property type="match status" value="1"/>
</dbReference>
<keyword evidence="9" id="KW-1185">Reference proteome</keyword>
<dbReference type="PROSITE" id="PS50004">
    <property type="entry name" value="C2"/>
    <property type="match status" value="1"/>
</dbReference>
<dbReference type="SMART" id="SM00239">
    <property type="entry name" value="C2"/>
    <property type="match status" value="1"/>
</dbReference>
<keyword evidence="3" id="KW-0378">Hydrolase</keyword>
<dbReference type="InterPro" id="IPR022684">
    <property type="entry name" value="Calpain_cysteine_protease"/>
</dbReference>
<dbReference type="SUPFAM" id="SSF49758">
    <property type="entry name" value="Calpain large subunit, middle domain (domain III)"/>
    <property type="match status" value="1"/>
</dbReference>
<evidence type="ECO:0000259" key="7">
    <source>
        <dbReference type="PROSITE" id="PS50203"/>
    </source>
</evidence>
<comment type="caution">
    <text evidence="5">Lacks conserved residue(s) required for the propagation of feature annotation.</text>
</comment>
<dbReference type="SMART" id="SM00720">
    <property type="entry name" value="calpain_III"/>
    <property type="match status" value="1"/>
</dbReference>
<dbReference type="InterPro" id="IPR000008">
    <property type="entry name" value="C2_dom"/>
</dbReference>
<dbReference type="InterPro" id="IPR022683">
    <property type="entry name" value="Calpain_III"/>
</dbReference>
<dbReference type="EMBL" id="AP028909">
    <property type="protein sequence ID" value="BES88866.1"/>
    <property type="molecule type" value="Genomic_DNA"/>
</dbReference>
<dbReference type="Gene3D" id="3.90.70.10">
    <property type="entry name" value="Cysteine proteinases"/>
    <property type="match status" value="1"/>
</dbReference>
<dbReference type="PANTHER" id="PTHR10183:SF379">
    <property type="entry name" value="CALPAIN-5"/>
    <property type="match status" value="1"/>
</dbReference>
<feature type="domain" description="C2" evidence="6">
    <location>
        <begin position="327"/>
        <end position="447"/>
    </location>
</feature>
<dbReference type="InterPro" id="IPR022682">
    <property type="entry name" value="Calpain_domain_III"/>
</dbReference>
<keyword evidence="2" id="KW-0645">Protease</keyword>
<dbReference type="Proteomes" id="UP001307889">
    <property type="component" value="Chromosome 1"/>
</dbReference>
<dbReference type="PANTHER" id="PTHR10183">
    <property type="entry name" value="CALPAIN"/>
    <property type="match status" value="1"/>
</dbReference>
<dbReference type="InterPro" id="IPR035892">
    <property type="entry name" value="C2_domain_sf"/>
</dbReference>
<keyword evidence="4" id="KW-0788">Thiol protease</keyword>
<comment type="similarity">
    <text evidence="1">Belongs to the peptidase C2 family.</text>
</comment>
<dbReference type="PROSITE" id="PS50203">
    <property type="entry name" value="CALPAIN_CAT"/>
    <property type="match status" value="1"/>
</dbReference>
<dbReference type="InterPro" id="IPR001300">
    <property type="entry name" value="Peptidase_C2_calpain_cat"/>
</dbReference>
<dbReference type="InterPro" id="IPR038765">
    <property type="entry name" value="Papain-like_cys_pep_sf"/>
</dbReference>
<accession>A0ABN7A979</accession>
<evidence type="ECO:0000256" key="3">
    <source>
        <dbReference type="ARBA" id="ARBA00022801"/>
    </source>
</evidence>
<evidence type="ECO:0000256" key="1">
    <source>
        <dbReference type="ARBA" id="ARBA00007623"/>
    </source>
</evidence>
<evidence type="ECO:0000313" key="8">
    <source>
        <dbReference type="EMBL" id="BES88866.1"/>
    </source>
</evidence>
<dbReference type="Pfam" id="PF01067">
    <property type="entry name" value="Calpain_III"/>
    <property type="match status" value="1"/>
</dbReference>
<evidence type="ECO:0000256" key="5">
    <source>
        <dbReference type="PROSITE-ProRule" id="PRU00239"/>
    </source>
</evidence>
<dbReference type="Gene3D" id="2.60.40.150">
    <property type="entry name" value="C2 domain"/>
    <property type="match status" value="1"/>
</dbReference>
<dbReference type="Pfam" id="PF00168">
    <property type="entry name" value="C2"/>
    <property type="match status" value="1"/>
</dbReference>
<reference evidence="8 9" key="1">
    <citation type="submission" date="2023-09" db="EMBL/GenBank/DDBJ databases">
        <title>Nesidiocoris tenuis whole genome shotgun sequence.</title>
        <authorList>
            <person name="Shibata T."/>
            <person name="Shimoda M."/>
            <person name="Kobayashi T."/>
            <person name="Uehara T."/>
        </authorList>
    </citation>
    <scope>NUCLEOTIDE SEQUENCE [LARGE SCALE GENOMIC DNA]</scope>
    <source>
        <strain evidence="8 9">Japan</strain>
    </source>
</reference>
<dbReference type="Gene3D" id="2.60.120.380">
    <property type="match status" value="1"/>
</dbReference>